<dbReference type="OrthoDB" id="1938712at2759"/>
<dbReference type="Gene3D" id="3.30.420.10">
    <property type="entry name" value="Ribonuclease H-like superfamily/Ribonuclease H"/>
    <property type="match status" value="1"/>
</dbReference>
<dbReference type="InterPro" id="IPR041588">
    <property type="entry name" value="Integrase_H2C2"/>
</dbReference>
<gene>
    <name evidence="2" type="ORF">EPI10_005939</name>
</gene>
<dbReference type="Pfam" id="PF17921">
    <property type="entry name" value="Integrase_H2C2"/>
    <property type="match status" value="1"/>
</dbReference>
<comment type="caution">
    <text evidence="2">The sequence shown here is derived from an EMBL/GenBank/DDBJ whole genome shotgun (WGS) entry which is preliminary data.</text>
</comment>
<dbReference type="EMBL" id="SMMG02000002">
    <property type="protein sequence ID" value="KAA3483799.1"/>
    <property type="molecule type" value="Genomic_DNA"/>
</dbReference>
<evidence type="ECO:0000259" key="1">
    <source>
        <dbReference type="Pfam" id="PF17921"/>
    </source>
</evidence>
<evidence type="ECO:0000313" key="3">
    <source>
        <dbReference type="Proteomes" id="UP000325315"/>
    </source>
</evidence>
<dbReference type="SUPFAM" id="SSF53098">
    <property type="entry name" value="Ribonuclease H-like"/>
    <property type="match status" value="1"/>
</dbReference>
<feature type="domain" description="Integrase zinc-binding" evidence="1">
    <location>
        <begin position="1"/>
        <end position="33"/>
    </location>
</feature>
<reference evidence="3" key="1">
    <citation type="journal article" date="2019" name="Plant Biotechnol. J.">
        <title>Genome sequencing of the Australian wild diploid species Gossypium australe highlights disease resistance and delayed gland morphogenesis.</title>
        <authorList>
            <person name="Cai Y."/>
            <person name="Cai X."/>
            <person name="Wang Q."/>
            <person name="Wang P."/>
            <person name="Zhang Y."/>
            <person name="Cai C."/>
            <person name="Xu Y."/>
            <person name="Wang K."/>
            <person name="Zhou Z."/>
            <person name="Wang C."/>
            <person name="Geng S."/>
            <person name="Li B."/>
            <person name="Dong Q."/>
            <person name="Hou Y."/>
            <person name="Wang H."/>
            <person name="Ai P."/>
            <person name="Liu Z."/>
            <person name="Yi F."/>
            <person name="Sun M."/>
            <person name="An G."/>
            <person name="Cheng J."/>
            <person name="Zhang Y."/>
            <person name="Shi Q."/>
            <person name="Xie Y."/>
            <person name="Shi X."/>
            <person name="Chang Y."/>
            <person name="Huang F."/>
            <person name="Chen Y."/>
            <person name="Hong S."/>
            <person name="Mi L."/>
            <person name="Sun Q."/>
            <person name="Zhang L."/>
            <person name="Zhou B."/>
            <person name="Peng R."/>
            <person name="Zhang X."/>
            <person name="Liu F."/>
        </authorList>
    </citation>
    <scope>NUCLEOTIDE SEQUENCE [LARGE SCALE GENOMIC DNA]</scope>
    <source>
        <strain evidence="3">cv. PA1801</strain>
    </source>
</reference>
<dbReference type="PANTHER" id="PTHR45835:SF99">
    <property type="entry name" value="CHROMO DOMAIN-CONTAINING PROTEIN-RELATED"/>
    <property type="match status" value="1"/>
</dbReference>
<dbReference type="InterPro" id="IPR036397">
    <property type="entry name" value="RNaseH_sf"/>
</dbReference>
<protein>
    <submittedName>
        <fullName evidence="2">Integrase</fullName>
    </submittedName>
</protein>
<dbReference type="PANTHER" id="PTHR45835">
    <property type="entry name" value="YALI0A06105P"/>
    <property type="match status" value="1"/>
</dbReference>
<proteinExistence type="predicted"/>
<organism evidence="2 3">
    <name type="scientific">Gossypium australe</name>
    <dbReference type="NCBI Taxonomy" id="47621"/>
    <lineage>
        <taxon>Eukaryota</taxon>
        <taxon>Viridiplantae</taxon>
        <taxon>Streptophyta</taxon>
        <taxon>Embryophyta</taxon>
        <taxon>Tracheophyta</taxon>
        <taxon>Spermatophyta</taxon>
        <taxon>Magnoliopsida</taxon>
        <taxon>eudicotyledons</taxon>
        <taxon>Gunneridae</taxon>
        <taxon>Pentapetalae</taxon>
        <taxon>rosids</taxon>
        <taxon>malvids</taxon>
        <taxon>Malvales</taxon>
        <taxon>Malvaceae</taxon>
        <taxon>Malvoideae</taxon>
        <taxon>Gossypium</taxon>
    </lineage>
</organism>
<sequence>MYNDLKKLYWWSGMKRDIFEFVTKCLICQQVKAEHQVPSGLLQPVMVPKWKWDRITMDFVTGLPMTPKKKDAMWVIVDRLTKSAHFKPIKKNVESTLTVEKERFWTKPQIGIFCIECRRTSMGYEDSQRIIHTIHLFWYS</sequence>
<dbReference type="InterPro" id="IPR012337">
    <property type="entry name" value="RNaseH-like_sf"/>
</dbReference>
<name>A0A5B6WPI3_9ROSI</name>
<dbReference type="GO" id="GO:0003676">
    <property type="term" value="F:nucleic acid binding"/>
    <property type="evidence" value="ECO:0007669"/>
    <property type="project" value="InterPro"/>
</dbReference>
<accession>A0A5B6WPI3</accession>
<keyword evidence="3" id="KW-1185">Reference proteome</keyword>
<dbReference type="AlphaFoldDB" id="A0A5B6WPI3"/>
<dbReference type="Gene3D" id="1.10.340.70">
    <property type="match status" value="1"/>
</dbReference>
<dbReference type="Proteomes" id="UP000325315">
    <property type="component" value="Unassembled WGS sequence"/>
</dbReference>
<evidence type="ECO:0000313" key="2">
    <source>
        <dbReference type="EMBL" id="KAA3483799.1"/>
    </source>
</evidence>